<dbReference type="InterPro" id="IPR009057">
    <property type="entry name" value="Homeodomain-like_sf"/>
</dbReference>
<dbReference type="PROSITE" id="PS01124">
    <property type="entry name" value="HTH_ARAC_FAMILY_2"/>
    <property type="match status" value="1"/>
</dbReference>
<evidence type="ECO:0000256" key="2">
    <source>
        <dbReference type="ARBA" id="ARBA00023125"/>
    </source>
</evidence>
<evidence type="ECO:0000256" key="1">
    <source>
        <dbReference type="ARBA" id="ARBA00023015"/>
    </source>
</evidence>
<dbReference type="PRINTS" id="PR00032">
    <property type="entry name" value="HTHARAC"/>
</dbReference>
<sequence>MSDGRREQHRDIGLTEWRTLVSRSFVPLDVQENGGVEFRGSLTVTVLDEICVNEIVATPHIVRRTPELIAGSDVAYVKLSLSLEGSCTLEQDGRTAAIGPGDLAIYDTSRPYRLEFDTDNHAIVIMVPHRLIDLPPSELARLTAVVFPRDTALGRVVNSFFLDLGAAIHGLREPAGIRLLHTALDLLVTLLSSELVKGEALDPQRSLVRSIREYIEARLGDPELSPTSIAKAHFISTRHLHAIFSTEGVTLASWIRERRLEHVRRDLVDPLLTALPINRVAAQWGFLDAAHFSKAFKQRFGASPRSYRQTAHGASVDNEAAQKH</sequence>
<dbReference type="InterPro" id="IPR018060">
    <property type="entry name" value="HTH_AraC"/>
</dbReference>
<keyword evidence="1" id="KW-0805">Transcription regulation</keyword>
<proteinExistence type="predicted"/>
<dbReference type="InterPro" id="IPR035418">
    <property type="entry name" value="AraC-bd_2"/>
</dbReference>
<dbReference type="InterPro" id="IPR018062">
    <property type="entry name" value="HTH_AraC-typ_CS"/>
</dbReference>
<dbReference type="SUPFAM" id="SSF46689">
    <property type="entry name" value="Homeodomain-like"/>
    <property type="match status" value="1"/>
</dbReference>
<accession>A0ABP8J347</accession>
<dbReference type="SMART" id="SM00342">
    <property type="entry name" value="HTH_ARAC"/>
    <property type="match status" value="1"/>
</dbReference>
<comment type="caution">
    <text evidence="5">The sequence shown here is derived from an EMBL/GenBank/DDBJ whole genome shotgun (WGS) entry which is preliminary data.</text>
</comment>
<feature type="domain" description="HTH araC/xylS-type" evidence="4">
    <location>
        <begin position="209"/>
        <end position="310"/>
    </location>
</feature>
<dbReference type="EMBL" id="BAABFR010000004">
    <property type="protein sequence ID" value="GAA4384201.1"/>
    <property type="molecule type" value="Genomic_DNA"/>
</dbReference>
<evidence type="ECO:0000259" key="4">
    <source>
        <dbReference type="PROSITE" id="PS01124"/>
    </source>
</evidence>
<dbReference type="InterPro" id="IPR050204">
    <property type="entry name" value="AraC_XylS_family_regulators"/>
</dbReference>
<gene>
    <name evidence="5" type="ORF">GCM10023147_04350</name>
</gene>
<protein>
    <submittedName>
        <fullName evidence="5">Helix-turn-helix domain-containing protein</fullName>
    </submittedName>
</protein>
<dbReference type="PANTHER" id="PTHR46796">
    <property type="entry name" value="HTH-TYPE TRANSCRIPTIONAL ACTIVATOR RHAS-RELATED"/>
    <property type="match status" value="1"/>
</dbReference>
<keyword evidence="2" id="KW-0238">DNA-binding</keyword>
<dbReference type="Pfam" id="PF12833">
    <property type="entry name" value="HTH_18"/>
    <property type="match status" value="1"/>
</dbReference>
<dbReference type="PROSITE" id="PS00041">
    <property type="entry name" value="HTH_ARAC_FAMILY_1"/>
    <property type="match status" value="1"/>
</dbReference>
<organism evidence="5 6">
    <name type="scientific">Tsukamurella soli</name>
    <dbReference type="NCBI Taxonomy" id="644556"/>
    <lineage>
        <taxon>Bacteria</taxon>
        <taxon>Bacillati</taxon>
        <taxon>Actinomycetota</taxon>
        <taxon>Actinomycetes</taxon>
        <taxon>Mycobacteriales</taxon>
        <taxon>Tsukamurellaceae</taxon>
        <taxon>Tsukamurella</taxon>
    </lineage>
</organism>
<name>A0ABP8J347_9ACTN</name>
<keyword evidence="6" id="KW-1185">Reference proteome</keyword>
<evidence type="ECO:0000256" key="3">
    <source>
        <dbReference type="ARBA" id="ARBA00023163"/>
    </source>
</evidence>
<evidence type="ECO:0000313" key="6">
    <source>
        <dbReference type="Proteomes" id="UP001500635"/>
    </source>
</evidence>
<dbReference type="Proteomes" id="UP001500635">
    <property type="component" value="Unassembled WGS sequence"/>
</dbReference>
<dbReference type="PANTHER" id="PTHR46796:SF6">
    <property type="entry name" value="ARAC SUBFAMILY"/>
    <property type="match status" value="1"/>
</dbReference>
<dbReference type="Gene3D" id="1.10.10.60">
    <property type="entry name" value="Homeodomain-like"/>
    <property type="match status" value="1"/>
</dbReference>
<reference evidence="6" key="1">
    <citation type="journal article" date="2019" name="Int. J. Syst. Evol. Microbiol.">
        <title>The Global Catalogue of Microorganisms (GCM) 10K type strain sequencing project: providing services to taxonomists for standard genome sequencing and annotation.</title>
        <authorList>
            <consortium name="The Broad Institute Genomics Platform"/>
            <consortium name="The Broad Institute Genome Sequencing Center for Infectious Disease"/>
            <person name="Wu L."/>
            <person name="Ma J."/>
        </authorList>
    </citation>
    <scope>NUCLEOTIDE SEQUENCE [LARGE SCALE GENOMIC DNA]</scope>
    <source>
        <strain evidence="6">JCM 17688</strain>
    </source>
</reference>
<evidence type="ECO:0000313" key="5">
    <source>
        <dbReference type="EMBL" id="GAA4384201.1"/>
    </source>
</evidence>
<dbReference type="InterPro" id="IPR020449">
    <property type="entry name" value="Tscrpt_reg_AraC-type_HTH"/>
</dbReference>
<dbReference type="RefSeq" id="WP_344990222.1">
    <property type="nucleotide sequence ID" value="NZ_BAABFR010000004.1"/>
</dbReference>
<keyword evidence="3" id="KW-0804">Transcription</keyword>
<dbReference type="Pfam" id="PF14525">
    <property type="entry name" value="AraC_binding_2"/>
    <property type="match status" value="1"/>
</dbReference>